<sequence>MAPPPSVQRKSEQQATLLRQRMQKVQTRERILANIRQEHCARKVNPVWAESKPSSPTINMVSTTTNKEENTETVMHCALNNTRNFVKQYSAHNRVTPDKRRKRAPVSNQVRDLSVLVASLDLEWNNFQTVLESTTRFRRLLSIERNPPIDEVIISGAVPYFVQFLDIAEIQKYYNCDFGDSPKPPGFKEGAFDESKRTISASQIHQLQFEATWAITNIASGTSEHTRYVVELDCVPKIINLLSSENDDVRQQSVWALGNIAGDSAALRDLVLTKGAMTKVLKLINSENSARVKRDATWTLSNLFRGKPVPEWSLVCEAIPTLTQLLYSSDEEILVDTCWAVSYASDGPCDRIQAIIDNNAVPRLVELLSHPSSNVQTPALRAIGNIATGDDLQTQTVLSCGLLQNLPPLLNHAKKSIRKEVMWTISNITAGTKQQIQAVIDANLIPIIIEKVKTEVFEVKKEGFWALANTCEGGSGEQIEYVVQAGVIEPFCEALSLTDAKILMVVLEGLSAILKYYQTSDKLAVVTATIEECGGLDLIEKLQTHPNNDIYEKALEILETYFPSEDDEESKTDNNVAPAPAFSFGSSNPSGNGGFTF</sequence>
<dbReference type="GO" id="GO:0005634">
    <property type="term" value="C:nucleus"/>
    <property type="evidence" value="ECO:0007669"/>
    <property type="project" value="UniProtKB-ARBA"/>
</dbReference>
<dbReference type="AlphaFoldDB" id="A0A6A5BH76"/>
<dbReference type="GO" id="GO:0006606">
    <property type="term" value="P:protein import into nucleus"/>
    <property type="evidence" value="ECO:0007669"/>
    <property type="project" value="InterPro"/>
</dbReference>
<protein>
    <recommendedName>
        <fullName evidence="9">Importin subunit alpha</fullName>
    </recommendedName>
</protein>
<feature type="region of interest" description="Disordered" evidence="6">
    <location>
        <begin position="564"/>
        <end position="597"/>
    </location>
</feature>
<dbReference type="VEuPathDB" id="AmoebaDB:FDP41_008089"/>
<dbReference type="RefSeq" id="XP_044558098.1">
    <property type="nucleotide sequence ID" value="XM_044711904.1"/>
</dbReference>
<organism evidence="7 8">
    <name type="scientific">Naegleria fowleri</name>
    <name type="common">Brain eating amoeba</name>
    <dbReference type="NCBI Taxonomy" id="5763"/>
    <lineage>
        <taxon>Eukaryota</taxon>
        <taxon>Discoba</taxon>
        <taxon>Heterolobosea</taxon>
        <taxon>Tetramitia</taxon>
        <taxon>Eutetramitia</taxon>
        <taxon>Vahlkampfiidae</taxon>
        <taxon>Naegleria</taxon>
    </lineage>
</organism>
<dbReference type="VEuPathDB" id="AmoebaDB:NfTy_092230"/>
<dbReference type="InterPro" id="IPR024931">
    <property type="entry name" value="Importin_alpha"/>
</dbReference>
<dbReference type="InterPro" id="IPR032413">
    <property type="entry name" value="Arm_3"/>
</dbReference>
<dbReference type="PIRSF" id="PIRSF005673">
    <property type="entry name" value="Importin_alpha"/>
    <property type="match status" value="1"/>
</dbReference>
<evidence type="ECO:0008006" key="9">
    <source>
        <dbReference type="Google" id="ProtNLM"/>
    </source>
</evidence>
<reference evidence="7 8" key="1">
    <citation type="journal article" date="2019" name="Sci. Rep.">
        <title>Nanopore sequencing improves the draft genome of the human pathogenic amoeba Naegleria fowleri.</title>
        <authorList>
            <person name="Liechti N."/>
            <person name="Schurch N."/>
            <person name="Bruggmann R."/>
            <person name="Wittwer M."/>
        </authorList>
    </citation>
    <scope>NUCLEOTIDE SEQUENCE [LARGE SCALE GENOMIC DNA]</scope>
    <source>
        <strain evidence="7 8">ATCC 30894</strain>
    </source>
</reference>
<feature type="repeat" description="ARM" evidence="5">
    <location>
        <begin position="359"/>
        <end position="401"/>
    </location>
</feature>
<dbReference type="Pfam" id="PF16186">
    <property type="entry name" value="Arm_3"/>
    <property type="match status" value="1"/>
</dbReference>
<keyword evidence="4" id="KW-0653">Protein transport</keyword>
<dbReference type="GO" id="GO:0061608">
    <property type="term" value="F:nuclear import signal receptor activity"/>
    <property type="evidence" value="ECO:0007669"/>
    <property type="project" value="InterPro"/>
</dbReference>
<keyword evidence="8" id="KW-1185">Reference proteome</keyword>
<dbReference type="Pfam" id="PF00514">
    <property type="entry name" value="Arm"/>
    <property type="match status" value="4"/>
</dbReference>
<dbReference type="VEuPathDB" id="AmoebaDB:NF0055170"/>
<feature type="repeat" description="ARM" evidence="5">
    <location>
        <begin position="233"/>
        <end position="275"/>
    </location>
</feature>
<dbReference type="SUPFAM" id="SSF48371">
    <property type="entry name" value="ARM repeat"/>
    <property type="match status" value="1"/>
</dbReference>
<dbReference type="PANTHER" id="PTHR23316">
    <property type="entry name" value="IMPORTIN ALPHA"/>
    <property type="match status" value="1"/>
</dbReference>
<dbReference type="InterPro" id="IPR000225">
    <property type="entry name" value="Armadillo"/>
</dbReference>
<feature type="repeat" description="ARM" evidence="5">
    <location>
        <begin position="275"/>
        <end position="303"/>
    </location>
</feature>
<dbReference type="Gene3D" id="1.25.10.10">
    <property type="entry name" value="Leucine-rich Repeat Variant"/>
    <property type="match status" value="1"/>
</dbReference>
<dbReference type="Proteomes" id="UP000444721">
    <property type="component" value="Unassembled WGS sequence"/>
</dbReference>
<evidence type="ECO:0000256" key="4">
    <source>
        <dbReference type="ARBA" id="ARBA00022927"/>
    </source>
</evidence>
<keyword evidence="3" id="KW-0677">Repeat</keyword>
<dbReference type="EMBL" id="VFQX01000060">
    <property type="protein sequence ID" value="KAF0973385.1"/>
    <property type="molecule type" value="Genomic_DNA"/>
</dbReference>
<dbReference type="GO" id="GO:0005737">
    <property type="term" value="C:cytoplasm"/>
    <property type="evidence" value="ECO:0007669"/>
    <property type="project" value="InterPro"/>
</dbReference>
<evidence type="ECO:0000256" key="3">
    <source>
        <dbReference type="ARBA" id="ARBA00022737"/>
    </source>
</evidence>
<dbReference type="OMA" id="CVIEHNA"/>
<dbReference type="OrthoDB" id="29145at2759"/>
<evidence type="ECO:0000256" key="5">
    <source>
        <dbReference type="PROSITE-ProRule" id="PRU00259"/>
    </source>
</evidence>
<comment type="similarity">
    <text evidence="1">Belongs to the importin alpha family.</text>
</comment>
<dbReference type="SMART" id="SM00185">
    <property type="entry name" value="ARM"/>
    <property type="match status" value="8"/>
</dbReference>
<proteinExistence type="inferred from homology"/>
<dbReference type="InterPro" id="IPR016024">
    <property type="entry name" value="ARM-type_fold"/>
</dbReference>
<evidence type="ECO:0000256" key="1">
    <source>
        <dbReference type="ARBA" id="ARBA00010394"/>
    </source>
</evidence>
<evidence type="ECO:0000256" key="6">
    <source>
        <dbReference type="SAM" id="MobiDB-lite"/>
    </source>
</evidence>
<keyword evidence="2" id="KW-0813">Transport</keyword>
<dbReference type="FunFam" id="1.25.10.10:FF:000009">
    <property type="entry name" value="Importin subunit alpha"/>
    <property type="match status" value="1"/>
</dbReference>
<comment type="caution">
    <text evidence="7">The sequence shown here is derived from an EMBL/GenBank/DDBJ whole genome shotgun (WGS) entry which is preliminary data.</text>
</comment>
<dbReference type="GeneID" id="68115307"/>
<accession>A0A6A5BH76</accession>
<evidence type="ECO:0000313" key="7">
    <source>
        <dbReference type="EMBL" id="KAF0973385.1"/>
    </source>
</evidence>
<dbReference type="PROSITE" id="PS50176">
    <property type="entry name" value="ARM_REPEAT"/>
    <property type="match status" value="3"/>
</dbReference>
<feature type="compositionally biased region" description="Low complexity" evidence="6">
    <location>
        <begin position="577"/>
        <end position="590"/>
    </location>
</feature>
<evidence type="ECO:0000313" key="8">
    <source>
        <dbReference type="Proteomes" id="UP000444721"/>
    </source>
</evidence>
<name>A0A6A5BH76_NAEFO</name>
<gene>
    <name evidence="7" type="ORF">FDP41_008089</name>
</gene>
<dbReference type="InterPro" id="IPR011989">
    <property type="entry name" value="ARM-like"/>
</dbReference>
<evidence type="ECO:0000256" key="2">
    <source>
        <dbReference type="ARBA" id="ARBA00022448"/>
    </source>
</evidence>